<dbReference type="EMBL" id="CALNXK010000132">
    <property type="protein sequence ID" value="CAH3165340.1"/>
    <property type="molecule type" value="Genomic_DNA"/>
</dbReference>
<accession>A0ABN8QNM1</accession>
<comment type="caution">
    <text evidence="1">The sequence shown here is derived from an EMBL/GenBank/DDBJ whole genome shotgun (WGS) entry which is preliminary data.</text>
</comment>
<dbReference type="Gene3D" id="3.60.10.10">
    <property type="entry name" value="Endonuclease/exonuclease/phosphatase"/>
    <property type="match status" value="1"/>
</dbReference>
<evidence type="ECO:0008006" key="3">
    <source>
        <dbReference type="Google" id="ProtNLM"/>
    </source>
</evidence>
<reference evidence="1 2" key="1">
    <citation type="submission" date="2022-05" db="EMBL/GenBank/DDBJ databases">
        <authorList>
            <consortium name="Genoscope - CEA"/>
            <person name="William W."/>
        </authorList>
    </citation>
    <scope>NUCLEOTIDE SEQUENCE [LARGE SCALE GENOMIC DNA]</scope>
</reference>
<dbReference type="Proteomes" id="UP001159405">
    <property type="component" value="Unassembled WGS sequence"/>
</dbReference>
<dbReference type="SUPFAM" id="SSF56219">
    <property type="entry name" value="DNase I-like"/>
    <property type="match status" value="1"/>
</dbReference>
<name>A0ABN8QNM1_9CNID</name>
<protein>
    <recommendedName>
        <fullName evidence="3">Endonuclease/exonuclease/phosphatase domain-containing protein</fullName>
    </recommendedName>
</protein>
<dbReference type="InterPro" id="IPR036691">
    <property type="entry name" value="Endo/exonu/phosph_ase_sf"/>
</dbReference>
<gene>
    <name evidence="1" type="ORF">PLOB_00007120</name>
</gene>
<keyword evidence="2" id="KW-1185">Reference proteome</keyword>
<feature type="non-terminal residue" evidence="1">
    <location>
        <position position="1"/>
    </location>
</feature>
<feature type="non-terminal residue" evidence="1">
    <location>
        <position position="210"/>
    </location>
</feature>
<organism evidence="1 2">
    <name type="scientific">Porites lobata</name>
    <dbReference type="NCBI Taxonomy" id="104759"/>
    <lineage>
        <taxon>Eukaryota</taxon>
        <taxon>Metazoa</taxon>
        <taxon>Cnidaria</taxon>
        <taxon>Anthozoa</taxon>
        <taxon>Hexacorallia</taxon>
        <taxon>Scleractinia</taxon>
        <taxon>Fungiina</taxon>
        <taxon>Poritidae</taxon>
        <taxon>Porites</taxon>
    </lineage>
</organism>
<evidence type="ECO:0000313" key="2">
    <source>
        <dbReference type="Proteomes" id="UP001159405"/>
    </source>
</evidence>
<proteinExistence type="predicted"/>
<evidence type="ECO:0000313" key="1">
    <source>
        <dbReference type="EMBL" id="CAH3165340.1"/>
    </source>
</evidence>
<sequence length="210" mass="23405">KRIGLLVTNLKDTVFNRLRRIQSRNLPSNLNTQVLDLPPSPTSRILSTPGQREFLPRVPVPGNNHLGLGGKPLYSSVVKQQDVYLCALYIPPHDSPYFDPELFSNIETDIALFHRKGLIVLAGDFNARTGKENDFITDESGKFIPGGDIPPPPNLTKRQNFDNIVNDHGKQLLDLCKTCDLRILNGRSKGDTLGKFTFHSINGISTVDYI</sequence>